<dbReference type="Proteomes" id="UP000199651">
    <property type="component" value="Unassembled WGS sequence"/>
</dbReference>
<accession>A0A1H0KD71</accession>
<dbReference type="STRING" id="504798.SAMN05421871_102611"/>
<organism evidence="1 2">
    <name type="scientific">Actinokineospora alba</name>
    <dbReference type="NCBI Taxonomy" id="504798"/>
    <lineage>
        <taxon>Bacteria</taxon>
        <taxon>Bacillati</taxon>
        <taxon>Actinomycetota</taxon>
        <taxon>Actinomycetes</taxon>
        <taxon>Pseudonocardiales</taxon>
        <taxon>Pseudonocardiaceae</taxon>
        <taxon>Actinokineospora</taxon>
    </lineage>
</organism>
<dbReference type="EMBL" id="FNJB01000003">
    <property type="protein sequence ID" value="SDO53884.1"/>
    <property type="molecule type" value="Genomic_DNA"/>
</dbReference>
<sequence>MRTQPCDGDIKRGRLRKAGQFLEAAQLVREMADESDEVADAYVTLCVHAGIAASDVICCVRVGEHAQGESHADAVGLLARANKEAAKHLSTLLKLKTKSGYSHTPATADEFKRAGRAAEMLVEQARRDWGGN</sequence>
<evidence type="ECO:0008006" key="3">
    <source>
        <dbReference type="Google" id="ProtNLM"/>
    </source>
</evidence>
<dbReference type="RefSeq" id="WP_166658032.1">
    <property type="nucleotide sequence ID" value="NZ_FNDV01000002.1"/>
</dbReference>
<reference evidence="2" key="1">
    <citation type="submission" date="2016-10" db="EMBL/GenBank/DDBJ databases">
        <authorList>
            <person name="Varghese N."/>
            <person name="Submissions S."/>
        </authorList>
    </citation>
    <scope>NUCLEOTIDE SEQUENCE [LARGE SCALE GENOMIC DNA]</scope>
    <source>
        <strain evidence="2">IBRC-M 10655</strain>
    </source>
</reference>
<dbReference type="AlphaFoldDB" id="A0A1H0KD71"/>
<proteinExistence type="predicted"/>
<gene>
    <name evidence="1" type="ORF">SAMN05192558_103438</name>
</gene>
<evidence type="ECO:0000313" key="1">
    <source>
        <dbReference type="EMBL" id="SDO53884.1"/>
    </source>
</evidence>
<name>A0A1H0KD71_9PSEU</name>
<keyword evidence="2" id="KW-1185">Reference proteome</keyword>
<protein>
    <recommendedName>
        <fullName evidence="3">HEPN domain-containing protein</fullName>
    </recommendedName>
</protein>
<evidence type="ECO:0000313" key="2">
    <source>
        <dbReference type="Proteomes" id="UP000199651"/>
    </source>
</evidence>